<feature type="domain" description="AMP-dependent synthetase/ligase" evidence="3">
    <location>
        <begin position="8"/>
        <end position="327"/>
    </location>
</feature>
<dbReference type="PANTHER" id="PTHR43201:SF5">
    <property type="entry name" value="MEDIUM-CHAIN ACYL-COA LIGASE ACSF2, MITOCHONDRIAL"/>
    <property type="match status" value="1"/>
</dbReference>
<reference evidence="5 6" key="1">
    <citation type="submission" date="2020-01" db="EMBL/GenBank/DDBJ databases">
        <authorList>
            <person name="Sanchez-Estrada R."/>
            <person name="Gonzalez-Y-Merchand J.A."/>
            <person name="Rivera-Gutierrez S."/>
        </authorList>
    </citation>
    <scope>NUCLEOTIDE SEQUENCE [LARGE SCALE GENOMIC DNA]</scope>
    <source>
        <strain evidence="5 6">CST 7247</strain>
    </source>
</reference>
<feature type="domain" description="AMP-binding enzyme C-terminal" evidence="4">
    <location>
        <begin position="383"/>
        <end position="459"/>
    </location>
</feature>
<comment type="similarity">
    <text evidence="1">Belongs to the ATP-dependent AMP-binding enzyme family.</text>
</comment>
<dbReference type="Gene3D" id="3.40.50.12780">
    <property type="entry name" value="N-terminal domain of ligase-like"/>
    <property type="match status" value="1"/>
</dbReference>
<dbReference type="AlphaFoldDB" id="A0A7K3LCQ3"/>
<dbReference type="InterPro" id="IPR045851">
    <property type="entry name" value="AMP-bd_C_sf"/>
</dbReference>
<organism evidence="5 6">
    <name type="scientific">Mycolicibacter kumamotonensis</name>
    <dbReference type="NCBI Taxonomy" id="354243"/>
    <lineage>
        <taxon>Bacteria</taxon>
        <taxon>Bacillati</taxon>
        <taxon>Actinomycetota</taxon>
        <taxon>Actinomycetes</taxon>
        <taxon>Mycobacteriales</taxon>
        <taxon>Mycobacteriaceae</taxon>
        <taxon>Mycolicibacter</taxon>
    </lineage>
</organism>
<evidence type="ECO:0000313" key="6">
    <source>
        <dbReference type="Proteomes" id="UP000466523"/>
    </source>
</evidence>
<name>A0A7K3LCQ3_9MYCO</name>
<protein>
    <submittedName>
        <fullName evidence="5">AMP-binding protein</fullName>
    </submittedName>
</protein>
<keyword evidence="2" id="KW-0436">Ligase</keyword>
<evidence type="ECO:0000259" key="3">
    <source>
        <dbReference type="Pfam" id="PF00501"/>
    </source>
</evidence>
<dbReference type="EMBL" id="JAACYR010000041">
    <property type="protein sequence ID" value="NDJ90092.1"/>
    <property type="molecule type" value="Genomic_DNA"/>
</dbReference>
<evidence type="ECO:0000256" key="1">
    <source>
        <dbReference type="ARBA" id="ARBA00006432"/>
    </source>
</evidence>
<dbReference type="InterPro" id="IPR000873">
    <property type="entry name" value="AMP-dep_synth/lig_dom"/>
</dbReference>
<dbReference type="PANTHER" id="PTHR43201">
    <property type="entry name" value="ACYL-COA SYNTHETASE"/>
    <property type="match status" value="1"/>
</dbReference>
<dbReference type="Pfam" id="PF13193">
    <property type="entry name" value="AMP-binding_C"/>
    <property type="match status" value="1"/>
</dbReference>
<evidence type="ECO:0000313" key="5">
    <source>
        <dbReference type="EMBL" id="NDJ90092.1"/>
    </source>
</evidence>
<proteinExistence type="inferred from homology"/>
<dbReference type="InterPro" id="IPR042099">
    <property type="entry name" value="ANL_N_sf"/>
</dbReference>
<dbReference type="InterPro" id="IPR025110">
    <property type="entry name" value="AMP-bd_C"/>
</dbReference>
<comment type="caution">
    <text evidence="5">The sequence shown here is derived from an EMBL/GenBank/DDBJ whole genome shotgun (WGS) entry which is preliminary data.</text>
</comment>
<gene>
    <name evidence="5" type="ORF">GWR20_13165</name>
</gene>
<accession>A0A7K3LCQ3</accession>
<dbReference type="Gene3D" id="3.30.300.30">
    <property type="match status" value="1"/>
</dbReference>
<dbReference type="SUPFAM" id="SSF56801">
    <property type="entry name" value="Acetyl-CoA synthetase-like"/>
    <property type="match status" value="1"/>
</dbReference>
<sequence>MIFVTGAGAEHRVTWAQLDHRSNRVARGLTGLGISHGDIVVIGLPNSIEHVVIAFGAWKAGACVLPLRSDLPEWERGRVLDVTRPAVVVASWPDREGQRVIAARTLEDPAISTEPVPDRTPDPARAIATSGSTGVPKVICIKGSGTFSLAGTEYDSAREMGHRAGQIQLVPAPLYHTNGALITFTALLQRQVVILLEHFVAELVLSLIERYRVNTLTATTIMLQRMARCADVHRRDLNSVESLLHGGAPLPDWLARFWIDRLGAGRFYVAYGSSENAGSCLATGEELLARPGTVGRPVNSELRILDDAGGQVAPGVVGTIHFRRPGQTEPVFRYLGDTRPATTADLFTSVGDMGWVDDDGYLYLADRRVDLIISGGVNVYPAEVEAALTEHPAVADAVVVGLPDPEWGKRVHAVIELSDPAAAPSAAELRSYCRERLAAHKVPKTIEFVVALPRTAAGKIRRGDMARQRNGFNS</sequence>
<dbReference type="Proteomes" id="UP000466523">
    <property type="component" value="Unassembled WGS sequence"/>
</dbReference>
<dbReference type="GO" id="GO:0006631">
    <property type="term" value="P:fatty acid metabolic process"/>
    <property type="evidence" value="ECO:0007669"/>
    <property type="project" value="TreeGrafter"/>
</dbReference>
<evidence type="ECO:0000259" key="4">
    <source>
        <dbReference type="Pfam" id="PF13193"/>
    </source>
</evidence>
<evidence type="ECO:0000256" key="2">
    <source>
        <dbReference type="ARBA" id="ARBA00022598"/>
    </source>
</evidence>
<dbReference type="GO" id="GO:0031956">
    <property type="term" value="F:medium-chain fatty acid-CoA ligase activity"/>
    <property type="evidence" value="ECO:0007669"/>
    <property type="project" value="TreeGrafter"/>
</dbReference>
<dbReference type="Pfam" id="PF00501">
    <property type="entry name" value="AMP-binding"/>
    <property type="match status" value="1"/>
</dbReference>